<reference evidence="2 3" key="1">
    <citation type="journal article" date="2013" name="PLoS ONE">
        <title>Genomic and secretomic analyses reveal unique features of the lignocellulolytic enzyme system of Penicillium decumbens.</title>
        <authorList>
            <person name="Liu G."/>
            <person name="Zhang L."/>
            <person name="Wei X."/>
            <person name="Zou G."/>
            <person name="Qin Y."/>
            <person name="Ma L."/>
            <person name="Li J."/>
            <person name="Zheng H."/>
            <person name="Wang S."/>
            <person name="Wang C."/>
            <person name="Xun L."/>
            <person name="Zhao G.-P."/>
            <person name="Zhou Z."/>
            <person name="Qu Y."/>
        </authorList>
    </citation>
    <scope>NUCLEOTIDE SEQUENCE [LARGE SCALE GENOMIC DNA]</scope>
    <source>
        <strain evidence="3">114-2 / CGMCC 5302</strain>
    </source>
</reference>
<dbReference type="Proteomes" id="UP000019376">
    <property type="component" value="Unassembled WGS sequence"/>
</dbReference>
<organism evidence="2 3">
    <name type="scientific">Penicillium oxalicum (strain 114-2 / CGMCC 5302)</name>
    <name type="common">Penicillium decumbens</name>
    <dbReference type="NCBI Taxonomy" id="933388"/>
    <lineage>
        <taxon>Eukaryota</taxon>
        <taxon>Fungi</taxon>
        <taxon>Dikarya</taxon>
        <taxon>Ascomycota</taxon>
        <taxon>Pezizomycotina</taxon>
        <taxon>Eurotiomycetes</taxon>
        <taxon>Eurotiomycetidae</taxon>
        <taxon>Eurotiales</taxon>
        <taxon>Aspergillaceae</taxon>
        <taxon>Penicillium</taxon>
    </lineage>
</organism>
<dbReference type="HOGENOM" id="CLU_2159284_0_0_1"/>
<gene>
    <name evidence="2" type="ORF">PDE_03034</name>
</gene>
<accession>S8AQ62</accession>
<dbReference type="EMBL" id="KB644410">
    <property type="protein sequence ID" value="EPS28088.1"/>
    <property type="molecule type" value="Genomic_DNA"/>
</dbReference>
<proteinExistence type="predicted"/>
<name>S8AQ62_PENO1</name>
<protein>
    <submittedName>
        <fullName evidence="2">Uncharacterized protein</fullName>
    </submittedName>
</protein>
<sequence>MSRDDTQDFCDMSFSLVLHESLSSARPGPSPSASTWKTRKGSSSTTPPKPQDFIDSIVPWEMDTLDNNGEDRDRALLSEWLDRQFPPRRAASRYPCLSFSWMIGETGITVS</sequence>
<feature type="region of interest" description="Disordered" evidence="1">
    <location>
        <begin position="21"/>
        <end position="54"/>
    </location>
</feature>
<feature type="compositionally biased region" description="Low complexity" evidence="1">
    <location>
        <begin position="21"/>
        <end position="34"/>
    </location>
</feature>
<evidence type="ECO:0000313" key="3">
    <source>
        <dbReference type="Proteomes" id="UP000019376"/>
    </source>
</evidence>
<dbReference type="AlphaFoldDB" id="S8AQ62"/>
<evidence type="ECO:0000256" key="1">
    <source>
        <dbReference type="SAM" id="MobiDB-lite"/>
    </source>
</evidence>
<evidence type="ECO:0000313" key="2">
    <source>
        <dbReference type="EMBL" id="EPS28088.1"/>
    </source>
</evidence>
<keyword evidence="3" id="KW-1185">Reference proteome</keyword>